<proteinExistence type="predicted"/>
<name>A0ABP0IM14_9DINO</name>
<evidence type="ECO:0000313" key="4">
    <source>
        <dbReference type="Proteomes" id="UP001642464"/>
    </source>
</evidence>
<feature type="coiled-coil region" evidence="1">
    <location>
        <begin position="307"/>
        <end position="348"/>
    </location>
</feature>
<keyword evidence="1" id="KW-0175">Coiled coil</keyword>
<protein>
    <submittedName>
        <fullName evidence="3">Uncharacterized protein</fullName>
    </submittedName>
</protein>
<evidence type="ECO:0000256" key="2">
    <source>
        <dbReference type="SAM" id="SignalP"/>
    </source>
</evidence>
<feature type="signal peptide" evidence="2">
    <location>
        <begin position="1"/>
        <end position="15"/>
    </location>
</feature>
<accession>A0ABP0IM14</accession>
<gene>
    <name evidence="3" type="ORF">SCF082_LOCUS7833</name>
</gene>
<sequence length="396" mass="44250">MTWFPRAARAPFCLGRRFLWTRLGAPSLSTAQRRCLTATVPTAQGLVAEVEAKSASGRPIRQDSPLYAKLTEEVERLRAENDQILAKVEELDVSRRQLVSDSSGVVAAIGEGGADPSAMAATLEKIEELDQHMGELRSVQIQNYLSIGALKRQVVTVQKNEEVIRLSTQVYEKIAQGEEVPEDGPLAVSLEEAVGRLRDEFDQFSQSIAVTKKELDTVVGRVRSIELSLRARRGKAGHEAETLRADLISGLYEARRKNAQLTRYRIQQALNVKLEAVLERAREAFRFHARIQALITSGDKPLMEVEIASILREIDQAQKHADDLEAIKAAHSKEVQDVTARLREFEDKVTPETGKLREKLIAALREEEFCIARLAVLRQVQAQDIKFLANLRQALS</sequence>
<feature type="chain" id="PRO_5047479374" evidence="2">
    <location>
        <begin position="16"/>
        <end position="396"/>
    </location>
</feature>
<feature type="coiled-coil region" evidence="1">
    <location>
        <begin position="67"/>
        <end position="94"/>
    </location>
</feature>
<evidence type="ECO:0000256" key="1">
    <source>
        <dbReference type="SAM" id="Coils"/>
    </source>
</evidence>
<organism evidence="3 4">
    <name type="scientific">Durusdinium trenchii</name>
    <dbReference type="NCBI Taxonomy" id="1381693"/>
    <lineage>
        <taxon>Eukaryota</taxon>
        <taxon>Sar</taxon>
        <taxon>Alveolata</taxon>
        <taxon>Dinophyceae</taxon>
        <taxon>Suessiales</taxon>
        <taxon>Symbiodiniaceae</taxon>
        <taxon>Durusdinium</taxon>
    </lineage>
</organism>
<evidence type="ECO:0000313" key="3">
    <source>
        <dbReference type="EMBL" id="CAK9003632.1"/>
    </source>
</evidence>
<comment type="caution">
    <text evidence="3">The sequence shown here is derived from an EMBL/GenBank/DDBJ whole genome shotgun (WGS) entry which is preliminary data.</text>
</comment>
<keyword evidence="2" id="KW-0732">Signal</keyword>
<keyword evidence="4" id="KW-1185">Reference proteome</keyword>
<dbReference type="EMBL" id="CAXAMM010004447">
    <property type="protein sequence ID" value="CAK9003632.1"/>
    <property type="molecule type" value="Genomic_DNA"/>
</dbReference>
<dbReference type="Proteomes" id="UP001642464">
    <property type="component" value="Unassembled WGS sequence"/>
</dbReference>
<reference evidence="3 4" key="1">
    <citation type="submission" date="2024-02" db="EMBL/GenBank/DDBJ databases">
        <authorList>
            <person name="Chen Y."/>
            <person name="Shah S."/>
            <person name="Dougan E. K."/>
            <person name="Thang M."/>
            <person name="Chan C."/>
        </authorList>
    </citation>
    <scope>NUCLEOTIDE SEQUENCE [LARGE SCALE GENOMIC DNA]</scope>
</reference>